<evidence type="ECO:0000313" key="2">
    <source>
        <dbReference type="EMBL" id="KAG6451727.1"/>
    </source>
</evidence>
<dbReference type="InterPro" id="IPR018155">
    <property type="entry name" value="Hyaluronidase"/>
</dbReference>
<dbReference type="PANTHER" id="PTHR11769:SF35">
    <property type="entry name" value="HYALURONIDASE"/>
    <property type="match status" value="1"/>
</dbReference>
<keyword evidence="3" id="KW-1185">Reference proteome</keyword>
<organism evidence="2 3">
    <name type="scientific">Manduca sexta</name>
    <name type="common">Tobacco hawkmoth</name>
    <name type="synonym">Tobacco hornworm</name>
    <dbReference type="NCBI Taxonomy" id="7130"/>
    <lineage>
        <taxon>Eukaryota</taxon>
        <taxon>Metazoa</taxon>
        <taxon>Ecdysozoa</taxon>
        <taxon>Arthropoda</taxon>
        <taxon>Hexapoda</taxon>
        <taxon>Insecta</taxon>
        <taxon>Pterygota</taxon>
        <taxon>Neoptera</taxon>
        <taxon>Endopterygota</taxon>
        <taxon>Lepidoptera</taxon>
        <taxon>Glossata</taxon>
        <taxon>Ditrysia</taxon>
        <taxon>Bombycoidea</taxon>
        <taxon>Sphingidae</taxon>
        <taxon>Sphinginae</taxon>
        <taxon>Sphingini</taxon>
        <taxon>Manduca</taxon>
    </lineage>
</organism>
<comment type="similarity">
    <text evidence="1">Belongs to the glycosyl hydrolase 56 family.</text>
</comment>
<name>A0A921Z7P9_MANSE</name>
<sequence>MPEDRLEDQERPFSVYWNVPTMQCKSKKIPFRNLYENYGILQNANDSFRGEEISILYDPGLFPALLKNETSGKFKFRNGGVPQEGDLELHLETFKSVLEQSIPDANFRGVGIIDFESWRPIFRQNFGVLVPYKDISIEIEKKLHWWWPKQWIQAEAKQRFEDAARAFMQTTVSIAKQMRPNALWGYYGFPYCFNMANNKMKESCANKVPEENDRAHWLWSESTALYPSVYSSRDLTSSQLAGLIRGRVKEADRIKYKNTPVLPYFWFRYRDGGYFSEEDLKTALDTLYKSNASGFIIWGSSNDVNTVSKCKKLKDYLDNTLGPAIAAYTKPSTKIRDEMPPISVERITTKKPEFQTNITDPEFDWVPPENYTQDIENYVVEEIKRKGSQYDKINQTVPNINDSILMEIIFNSLMEEHNMTKNEKKGLPFIDITTDKQSYYRDTSQSVGVDGIVQNNKDTNIMLSTELPTELLNNSHTETINSSPENLVTKFVQSNQNVQDIDLTKASTDFSSNLETSQITSTEFLTLKLQNHHVITDISTETAESIDLKNDTKSLSTEYMTPNDYSKTIELIANPSSTEFTQYDKKYTSTTSSIEFSTTELQNKSPTFSTESISTKSVNNFKEYSEEYDSRSNEDLVTKFVTKGITNTEISTTESVHSSEETLDKMFSGEYLITKLHQNNQNDVFDSTTESASDISQENQKAKETFKLDYLNNKQIGMSETTTSGNLRTSDSTETELENLYLESQKQIDKLESMGTSDADVTQSIDDEYTNVNTDIEFKSEINNININDTENTQFFNQDTFLDNLESSDDAISISNSSYNVDNKIEAAESIDFDTKEASEATASTTELDQVAGAGTRVSVPFRNYICVFYFYSVVKCLCAVIGMC</sequence>
<dbReference type="PANTHER" id="PTHR11769">
    <property type="entry name" value="HYALURONIDASE"/>
    <property type="match status" value="1"/>
</dbReference>
<accession>A0A921Z7P9</accession>
<keyword evidence="1" id="KW-0326">Glycosidase</keyword>
<reference evidence="2" key="1">
    <citation type="journal article" date="2016" name="Insect Biochem. Mol. Biol.">
        <title>Multifaceted biological insights from a draft genome sequence of the tobacco hornworm moth, Manduca sexta.</title>
        <authorList>
            <person name="Kanost M.R."/>
            <person name="Arrese E.L."/>
            <person name="Cao X."/>
            <person name="Chen Y.R."/>
            <person name="Chellapilla S."/>
            <person name="Goldsmith M.R."/>
            <person name="Grosse-Wilde E."/>
            <person name="Heckel D.G."/>
            <person name="Herndon N."/>
            <person name="Jiang H."/>
            <person name="Papanicolaou A."/>
            <person name="Qu J."/>
            <person name="Soulages J.L."/>
            <person name="Vogel H."/>
            <person name="Walters J."/>
            <person name="Waterhouse R.M."/>
            <person name="Ahn S.J."/>
            <person name="Almeida F.C."/>
            <person name="An C."/>
            <person name="Aqrawi P."/>
            <person name="Bretschneider A."/>
            <person name="Bryant W.B."/>
            <person name="Bucks S."/>
            <person name="Chao H."/>
            <person name="Chevignon G."/>
            <person name="Christen J.M."/>
            <person name="Clarke D.F."/>
            <person name="Dittmer N.T."/>
            <person name="Ferguson L.C.F."/>
            <person name="Garavelou S."/>
            <person name="Gordon K.H.J."/>
            <person name="Gunaratna R.T."/>
            <person name="Han Y."/>
            <person name="Hauser F."/>
            <person name="He Y."/>
            <person name="Heidel-Fischer H."/>
            <person name="Hirsh A."/>
            <person name="Hu Y."/>
            <person name="Jiang H."/>
            <person name="Kalra D."/>
            <person name="Klinner C."/>
            <person name="Konig C."/>
            <person name="Kovar C."/>
            <person name="Kroll A.R."/>
            <person name="Kuwar S.S."/>
            <person name="Lee S.L."/>
            <person name="Lehman R."/>
            <person name="Li K."/>
            <person name="Li Z."/>
            <person name="Liang H."/>
            <person name="Lovelace S."/>
            <person name="Lu Z."/>
            <person name="Mansfield J.H."/>
            <person name="McCulloch K.J."/>
            <person name="Mathew T."/>
            <person name="Morton B."/>
            <person name="Muzny D.M."/>
            <person name="Neunemann D."/>
            <person name="Ongeri F."/>
            <person name="Pauchet Y."/>
            <person name="Pu L.L."/>
            <person name="Pyrousis I."/>
            <person name="Rao X.J."/>
            <person name="Redding A."/>
            <person name="Roesel C."/>
            <person name="Sanchez-Gracia A."/>
            <person name="Schaack S."/>
            <person name="Shukla A."/>
            <person name="Tetreau G."/>
            <person name="Wang Y."/>
            <person name="Xiong G.H."/>
            <person name="Traut W."/>
            <person name="Walsh T.K."/>
            <person name="Worley K.C."/>
            <person name="Wu D."/>
            <person name="Wu W."/>
            <person name="Wu Y.Q."/>
            <person name="Zhang X."/>
            <person name="Zou Z."/>
            <person name="Zucker H."/>
            <person name="Briscoe A.D."/>
            <person name="Burmester T."/>
            <person name="Clem R.J."/>
            <person name="Feyereisen R."/>
            <person name="Grimmelikhuijzen C.J.P."/>
            <person name="Hamodrakas S.J."/>
            <person name="Hansson B.S."/>
            <person name="Huguet E."/>
            <person name="Jermiin L.S."/>
            <person name="Lan Q."/>
            <person name="Lehman H.K."/>
            <person name="Lorenzen M."/>
            <person name="Merzendorfer H."/>
            <person name="Michalopoulos I."/>
            <person name="Morton D.B."/>
            <person name="Muthukrishnan S."/>
            <person name="Oakeshott J.G."/>
            <person name="Palmer W."/>
            <person name="Park Y."/>
            <person name="Passarelli A.L."/>
            <person name="Rozas J."/>
            <person name="Schwartz L.M."/>
            <person name="Smith W."/>
            <person name="Southgate A."/>
            <person name="Vilcinskas A."/>
            <person name="Vogt R."/>
            <person name="Wang P."/>
            <person name="Werren J."/>
            <person name="Yu X.Q."/>
            <person name="Zhou J.J."/>
            <person name="Brown S.J."/>
            <person name="Scherer S.E."/>
            <person name="Richards S."/>
            <person name="Blissard G.W."/>
        </authorList>
    </citation>
    <scope>NUCLEOTIDE SEQUENCE</scope>
</reference>
<gene>
    <name evidence="2" type="ORF">O3G_MSEX007315</name>
</gene>
<keyword evidence="1" id="KW-0378">Hydrolase</keyword>
<evidence type="ECO:0000313" key="3">
    <source>
        <dbReference type="Proteomes" id="UP000791440"/>
    </source>
</evidence>
<dbReference type="GO" id="GO:0005975">
    <property type="term" value="P:carbohydrate metabolic process"/>
    <property type="evidence" value="ECO:0007669"/>
    <property type="project" value="InterPro"/>
</dbReference>
<dbReference type="GO" id="GO:0004415">
    <property type="term" value="F:hyalurononglucosaminidase activity"/>
    <property type="evidence" value="ECO:0007669"/>
    <property type="project" value="UniProtKB-UniRule"/>
</dbReference>
<evidence type="ECO:0000256" key="1">
    <source>
        <dbReference type="RuleBase" id="RU610713"/>
    </source>
</evidence>
<dbReference type="EC" id="3.2.1.35" evidence="1"/>
<dbReference type="Proteomes" id="UP000791440">
    <property type="component" value="Unassembled WGS sequence"/>
</dbReference>
<dbReference type="EMBL" id="JH668413">
    <property type="protein sequence ID" value="KAG6451727.1"/>
    <property type="molecule type" value="Genomic_DNA"/>
</dbReference>
<comment type="caution">
    <text evidence="2">The sequence shown here is derived from an EMBL/GenBank/DDBJ whole genome shotgun (WGS) entry which is preliminary data.</text>
</comment>
<dbReference type="GO" id="GO:0030214">
    <property type="term" value="P:hyaluronan catabolic process"/>
    <property type="evidence" value="ECO:0007669"/>
    <property type="project" value="TreeGrafter"/>
</dbReference>
<reference evidence="2" key="2">
    <citation type="submission" date="2020-12" db="EMBL/GenBank/DDBJ databases">
        <authorList>
            <person name="Kanost M."/>
        </authorList>
    </citation>
    <scope>NUCLEOTIDE SEQUENCE</scope>
</reference>
<comment type="catalytic activity">
    <reaction evidence="1">
        <text>Random hydrolysis of (1-&gt;4)-linkages between N-acetyl-beta-D-glucosamine and D-glucuronate residues in hyaluronate.</text>
        <dbReference type="EC" id="3.2.1.35"/>
    </reaction>
</comment>
<dbReference type="Pfam" id="PF01630">
    <property type="entry name" value="Glyco_hydro_56"/>
    <property type="match status" value="1"/>
</dbReference>
<proteinExistence type="inferred from homology"/>
<dbReference type="AlphaFoldDB" id="A0A921Z7P9"/>
<protein>
    <recommendedName>
        <fullName evidence="1">Hyaluronidase</fullName>
        <ecNumber evidence="1">3.2.1.35</ecNumber>
    </recommendedName>
</protein>